<gene>
    <name evidence="1" type="ORF">HBH39_11845</name>
</gene>
<dbReference type="EMBL" id="CP050313">
    <property type="protein sequence ID" value="QIR15089.1"/>
    <property type="molecule type" value="Genomic_DNA"/>
</dbReference>
<dbReference type="AlphaFoldDB" id="A0A6G9QMM1"/>
<keyword evidence="2" id="KW-1185">Reference proteome</keyword>
<dbReference type="RefSeq" id="WP_167678512.1">
    <property type="nucleotide sequence ID" value="NZ_CP050313.1"/>
</dbReference>
<evidence type="ECO:0008006" key="3">
    <source>
        <dbReference type="Google" id="ProtNLM"/>
    </source>
</evidence>
<protein>
    <recommendedName>
        <fullName evidence="3">Transposase</fullName>
    </recommendedName>
</protein>
<proteinExistence type="predicted"/>
<organism evidence="1 2">
    <name type="scientific">Shewanella aestuarii</name>
    <dbReference type="NCBI Taxonomy" id="1028752"/>
    <lineage>
        <taxon>Bacteria</taxon>
        <taxon>Pseudomonadati</taxon>
        <taxon>Pseudomonadota</taxon>
        <taxon>Gammaproteobacteria</taxon>
        <taxon>Alteromonadales</taxon>
        <taxon>Shewanellaceae</taxon>
        <taxon>Shewanella</taxon>
    </lineage>
</organism>
<reference evidence="1 2" key="1">
    <citation type="submission" date="2020-03" db="EMBL/GenBank/DDBJ databases">
        <title>Complete genome sequence of Shewanella sp.</title>
        <authorList>
            <person name="Kim Y.-S."/>
            <person name="Kim S.-J."/>
            <person name="Jung H.-K."/>
            <person name="Kim K.-H."/>
        </authorList>
    </citation>
    <scope>NUCLEOTIDE SEQUENCE [LARGE SCALE GENOMIC DNA]</scope>
    <source>
        <strain evidence="1 2">PN3F2</strain>
    </source>
</reference>
<evidence type="ECO:0000313" key="1">
    <source>
        <dbReference type="EMBL" id="QIR15089.1"/>
    </source>
</evidence>
<evidence type="ECO:0000313" key="2">
    <source>
        <dbReference type="Proteomes" id="UP000502608"/>
    </source>
</evidence>
<accession>A0A6G9QMM1</accession>
<dbReference type="KEGG" id="saes:HBH39_11845"/>
<dbReference type="Proteomes" id="UP000502608">
    <property type="component" value="Chromosome"/>
</dbReference>
<name>A0A6G9QMM1_9GAMM</name>
<sequence>MHKLNNSKIYPRESLVYRFIPATFASLGSWGFLDRFDKAYGVTDGSIQSYTTANKNACCFTNHLDAHSTQKIATRAFEAFAKWRYGNGGKPRFKSWKRGIRSAEGKAKSCLRVLLGNDKKPTRFTWNGLEMPLVLSDKDNHGFEAAALTLIEKGQWKFSRVVTRKAHGKTKVYVQIVMAGNAFVKAKNLEKRKAAKGKRVGLDIGPSTIAAVSLQNALLSPLFGDNWCVCTRSINRNT</sequence>